<dbReference type="HOGENOM" id="CLU_044983_0_0_3"/>
<dbReference type="GO" id="GO:0003677">
    <property type="term" value="F:DNA binding"/>
    <property type="evidence" value="ECO:0007669"/>
    <property type="project" value="InterPro"/>
</dbReference>
<dbReference type="InterPro" id="IPR013762">
    <property type="entry name" value="Integrase-like_cat_sf"/>
</dbReference>
<proteinExistence type="predicted"/>
<evidence type="ECO:0000313" key="2">
    <source>
        <dbReference type="EMBL" id="CAE08756.1"/>
    </source>
</evidence>
<dbReference type="AlphaFoldDB" id="Q7U434"/>
<dbReference type="Gene3D" id="1.10.443.10">
    <property type="entry name" value="Intergrase catalytic core"/>
    <property type="match status" value="1"/>
</dbReference>
<dbReference type="KEGG" id="syw:SYNW2241"/>
<dbReference type="SUPFAM" id="SSF56349">
    <property type="entry name" value="DNA breaking-rejoining enzymes"/>
    <property type="match status" value="1"/>
</dbReference>
<dbReference type="EMBL" id="BX569695">
    <property type="protein sequence ID" value="CAE08756.1"/>
    <property type="molecule type" value="Genomic_DNA"/>
</dbReference>
<keyword evidence="3" id="KW-1185">Reference proteome</keyword>
<dbReference type="Proteomes" id="UP000001422">
    <property type="component" value="Chromosome"/>
</dbReference>
<dbReference type="InterPro" id="IPR011010">
    <property type="entry name" value="DNA_brk_join_enz"/>
</dbReference>
<gene>
    <name evidence="2" type="ordered locus">SYNW2241</name>
</gene>
<dbReference type="eggNOG" id="COG0582">
    <property type="taxonomic scope" value="Bacteria"/>
</dbReference>
<name>Q7U434_PARMW</name>
<organism evidence="2 3">
    <name type="scientific">Parasynechococcus marenigrum (strain WH8102)</name>
    <dbReference type="NCBI Taxonomy" id="84588"/>
    <lineage>
        <taxon>Bacteria</taxon>
        <taxon>Bacillati</taxon>
        <taxon>Cyanobacteriota</taxon>
        <taxon>Cyanophyceae</taxon>
        <taxon>Synechococcales</taxon>
        <taxon>Prochlorococcaceae</taxon>
        <taxon>Parasynechococcus</taxon>
        <taxon>Parasynechococcus marenigrum</taxon>
    </lineage>
</organism>
<reference evidence="2 3" key="1">
    <citation type="journal article" date="2003" name="Nature">
        <title>The genome of a motile marine Synechococcus.</title>
        <authorList>
            <person name="Palenik B."/>
            <person name="Brahamsha B."/>
            <person name="Larimer F."/>
            <person name="Land M."/>
            <person name="Hauser L."/>
            <person name="Chain P."/>
            <person name="Lamerdin J."/>
            <person name="Regala W."/>
            <person name="Allen E.A."/>
            <person name="McCarren J."/>
            <person name="Paulsen I."/>
            <person name="Dufresne A."/>
            <person name="Partensky F."/>
            <person name="Webb E."/>
            <person name="Waterbury J."/>
        </authorList>
    </citation>
    <scope>NUCLEOTIDE SEQUENCE [LARGE SCALE GENOMIC DNA]</scope>
    <source>
        <strain evidence="2 3">WH8102</strain>
    </source>
</reference>
<sequence>MFRVCSNRVVPKVLEKRKVAGIKGDIVLLQRGHNSIGYYYREYRSLTRDYKFQKIEGAKDMYEACEQAVDIAFKFKSEFSKEKKVISEQVGVYAPKRQSRKRYKPIKAAIDEYLGEEEKRARSGLIQPGTFKTKNESFRLYIEPYIASKGIKYTQQIDHSTFEEYFIYRARTTALMRQRELAFIKQWINNYLLPNKLLNEMPSKAWYPRQIVRQTDRMANPAINPADWKVIIDYIRDDWRHYHEQGGMKGPATRIWRDAFWHFCLFMKNTGMSPEEILKLKWKNVEIRDIGRIDSKGERQEWLVAYINTIRAKTQQMREIPTNQGKELKRYMQMLKDYCAKYKIPNSIGPNTLVFGNPNLNFEPYGHWRYGRCWREIREELADKLKGHKFSNHPYTLYSMRATFIEDHLRRGTDIFLLARMAGHDVKELMKSYERLDIRERTKEITTIEFGKQKSKEEDFLIDLMQPEDDQI</sequence>
<accession>Q7U434</accession>
<keyword evidence="1" id="KW-0233">DNA recombination</keyword>
<protein>
    <submittedName>
        <fullName evidence="2">Weak similarity to phage integrase family</fullName>
    </submittedName>
</protein>
<dbReference type="GO" id="GO:0015074">
    <property type="term" value="P:DNA integration"/>
    <property type="evidence" value="ECO:0007669"/>
    <property type="project" value="InterPro"/>
</dbReference>
<dbReference type="STRING" id="84588.SYNW2241"/>
<evidence type="ECO:0000313" key="3">
    <source>
        <dbReference type="Proteomes" id="UP000001422"/>
    </source>
</evidence>
<dbReference type="GO" id="GO:0006310">
    <property type="term" value="P:DNA recombination"/>
    <property type="evidence" value="ECO:0007669"/>
    <property type="project" value="UniProtKB-KW"/>
</dbReference>
<evidence type="ECO:0000256" key="1">
    <source>
        <dbReference type="ARBA" id="ARBA00023172"/>
    </source>
</evidence>